<evidence type="ECO:0000313" key="1">
    <source>
        <dbReference type="EMBL" id="RQN03314.1"/>
    </source>
</evidence>
<reference evidence="1 2" key="1">
    <citation type="submission" date="2018-11" db="EMBL/GenBank/DDBJ databases">
        <authorList>
            <person name="Li F."/>
        </authorList>
    </citation>
    <scope>NUCLEOTIDE SEQUENCE [LARGE SCALE GENOMIC DNA]</scope>
    <source>
        <strain evidence="1 2">YS17T</strain>
    </source>
</reference>
<accession>A0A3N6Y013</accession>
<evidence type="ECO:0000313" key="2">
    <source>
        <dbReference type="Proteomes" id="UP000275225"/>
    </source>
</evidence>
<organism evidence="1 2">
    <name type="scientific">Aeromicrobium camelliae</name>
    <dbReference type="NCBI Taxonomy" id="1538144"/>
    <lineage>
        <taxon>Bacteria</taxon>
        <taxon>Bacillati</taxon>
        <taxon>Actinomycetota</taxon>
        <taxon>Actinomycetes</taxon>
        <taxon>Propionibacteriales</taxon>
        <taxon>Nocardioidaceae</taxon>
        <taxon>Aeromicrobium</taxon>
    </lineage>
</organism>
<dbReference type="Proteomes" id="UP000275225">
    <property type="component" value="Unassembled WGS sequence"/>
</dbReference>
<comment type="caution">
    <text evidence="1">The sequence shown here is derived from an EMBL/GenBank/DDBJ whole genome shotgun (WGS) entry which is preliminary data.</text>
</comment>
<sequence length="170" mass="19434">MDLAEVQLKVQLALLRTFKEEHALFEYRASERSIVHQLALRVRDQFPNFDVDVEYNRESGQGDVKCVHTEPGKRLLKRRRLPDLVVHHREAIGTNSNLLCLEAKTAWSPGGITRLDGDSLKVQALMQTFGYRHGVALELHPYGESRWFTLQEGAPVEVREDDQIKIGTSE</sequence>
<dbReference type="OrthoDB" id="8907997at2"/>
<keyword evidence="2" id="KW-1185">Reference proteome</keyword>
<dbReference type="EMBL" id="RQJX01000013">
    <property type="protein sequence ID" value="RQN03314.1"/>
    <property type="molecule type" value="Genomic_DNA"/>
</dbReference>
<protein>
    <submittedName>
        <fullName evidence="1">Uncharacterized protein</fullName>
    </submittedName>
</protein>
<name>A0A3N6Y013_9ACTN</name>
<dbReference type="RefSeq" id="WP_124237123.1">
    <property type="nucleotide sequence ID" value="NZ_JBHUFI010000007.1"/>
</dbReference>
<dbReference type="AlphaFoldDB" id="A0A3N6Y013"/>
<gene>
    <name evidence="1" type="ORF">EHW97_10525</name>
</gene>
<proteinExistence type="predicted"/>